<name>A0ABT7Z8J4_9ACTN</name>
<proteinExistence type="predicted"/>
<dbReference type="InterPro" id="IPR002645">
    <property type="entry name" value="STAS_dom"/>
</dbReference>
<dbReference type="InterPro" id="IPR036513">
    <property type="entry name" value="STAS_dom_sf"/>
</dbReference>
<reference evidence="2" key="1">
    <citation type="submission" date="2023-06" db="EMBL/GenBank/DDBJ databases">
        <title>WGS-Sequencing of Streptomyces ficellus isolate 21 collected from sand in Gara Djebilet Iron Mine in Algeria.</title>
        <authorList>
            <person name="Zegers G.P."/>
            <person name="Gomez A."/>
            <person name="Gueddou A."/>
            <person name="Zahara A.F."/>
            <person name="Worth M."/>
            <person name="Sevigny J.L."/>
            <person name="Tisa L."/>
        </authorList>
    </citation>
    <scope>NUCLEOTIDE SEQUENCE</scope>
    <source>
        <strain evidence="2">AS11</strain>
    </source>
</reference>
<comment type="caution">
    <text evidence="2">The sequence shown here is derived from an EMBL/GenBank/DDBJ whole genome shotgun (WGS) entry which is preliminary data.</text>
</comment>
<gene>
    <name evidence="2" type="ORF">QWM81_17495</name>
</gene>
<keyword evidence="3" id="KW-1185">Reference proteome</keyword>
<dbReference type="Pfam" id="PF01740">
    <property type="entry name" value="STAS"/>
    <property type="match status" value="1"/>
</dbReference>
<feature type="domain" description="STAS" evidence="1">
    <location>
        <begin position="11"/>
        <end position="111"/>
    </location>
</feature>
<protein>
    <submittedName>
        <fullName evidence="2">STAS domain-containing protein</fullName>
    </submittedName>
</protein>
<sequence>MQFPFHRLTAGQLVIEINDVIDFDQEDAVQRDLRAVISRSGARTVIIDVRTPLVTAAAVNVLVRLRRSADRRGAVLCVVARRPLARKVFRIAGVYRFLLVTATLSGAVAIARGCRPASGPPLRRGDGALT</sequence>
<dbReference type="PROSITE" id="PS50801">
    <property type="entry name" value="STAS"/>
    <property type="match status" value="1"/>
</dbReference>
<dbReference type="Gene3D" id="3.30.750.24">
    <property type="entry name" value="STAS domain"/>
    <property type="match status" value="1"/>
</dbReference>
<organism evidence="2 3">
    <name type="scientific">Streptomyces ficellus</name>
    <dbReference type="NCBI Taxonomy" id="1977088"/>
    <lineage>
        <taxon>Bacteria</taxon>
        <taxon>Bacillati</taxon>
        <taxon>Actinomycetota</taxon>
        <taxon>Actinomycetes</taxon>
        <taxon>Kitasatosporales</taxon>
        <taxon>Streptomycetaceae</taxon>
        <taxon>Streptomyces</taxon>
    </lineage>
</organism>
<dbReference type="EMBL" id="JAUEPL010000025">
    <property type="protein sequence ID" value="MDN3295814.1"/>
    <property type="molecule type" value="Genomic_DNA"/>
</dbReference>
<dbReference type="Proteomes" id="UP001174050">
    <property type="component" value="Unassembled WGS sequence"/>
</dbReference>
<accession>A0ABT7Z8J4</accession>
<dbReference type="SUPFAM" id="SSF52091">
    <property type="entry name" value="SpoIIaa-like"/>
    <property type="match status" value="1"/>
</dbReference>
<evidence type="ECO:0000313" key="3">
    <source>
        <dbReference type="Proteomes" id="UP001174050"/>
    </source>
</evidence>
<dbReference type="RefSeq" id="WP_290112965.1">
    <property type="nucleotide sequence ID" value="NZ_JAUEPL010000025.1"/>
</dbReference>
<evidence type="ECO:0000259" key="1">
    <source>
        <dbReference type="PROSITE" id="PS50801"/>
    </source>
</evidence>
<evidence type="ECO:0000313" key="2">
    <source>
        <dbReference type="EMBL" id="MDN3295814.1"/>
    </source>
</evidence>